<accession>A0A8T2VA10</accession>
<evidence type="ECO:0000313" key="1">
    <source>
        <dbReference type="EMBL" id="KAH7442613.1"/>
    </source>
</evidence>
<gene>
    <name evidence="1" type="ORF">KP509_03G096300</name>
</gene>
<name>A0A8T2VA10_CERRI</name>
<keyword evidence="2" id="KW-1185">Reference proteome</keyword>
<protein>
    <submittedName>
        <fullName evidence="1">Uncharacterized protein</fullName>
    </submittedName>
</protein>
<dbReference type="AlphaFoldDB" id="A0A8T2VA10"/>
<dbReference type="Proteomes" id="UP000825935">
    <property type="component" value="Chromosome 3"/>
</dbReference>
<evidence type="ECO:0000313" key="2">
    <source>
        <dbReference type="Proteomes" id="UP000825935"/>
    </source>
</evidence>
<sequence length="246" mass="27487">MESRRADSAMKASIYNNPFELEKDQLIRQIFEFPARVAALVQSQKQDGNSQAIESPFSILAAKLKARDELEARQSASAEITRPNETLLAQNLLVEPSSKDAGLTKSRVEEVGGCAVDFNKVAESEPVTYIRKKRKYLDLLASSGEGLLGDGEVNPSMPLTSSSKQHDAADFIIEVIRTLRHTKNDNTEKLFELLSVPDFPVDKCRLLEDLIQQAYHYNKDIVAKQLAKYRSEILQGVSTANNEMKE</sequence>
<organism evidence="1 2">
    <name type="scientific">Ceratopteris richardii</name>
    <name type="common">Triangle waterfern</name>
    <dbReference type="NCBI Taxonomy" id="49495"/>
    <lineage>
        <taxon>Eukaryota</taxon>
        <taxon>Viridiplantae</taxon>
        <taxon>Streptophyta</taxon>
        <taxon>Embryophyta</taxon>
        <taxon>Tracheophyta</taxon>
        <taxon>Polypodiopsida</taxon>
        <taxon>Polypodiidae</taxon>
        <taxon>Polypodiales</taxon>
        <taxon>Pteridineae</taxon>
        <taxon>Pteridaceae</taxon>
        <taxon>Parkerioideae</taxon>
        <taxon>Ceratopteris</taxon>
    </lineage>
</organism>
<comment type="caution">
    <text evidence="1">The sequence shown here is derived from an EMBL/GenBank/DDBJ whole genome shotgun (WGS) entry which is preliminary data.</text>
</comment>
<dbReference type="EMBL" id="CM035408">
    <property type="protein sequence ID" value="KAH7442613.1"/>
    <property type="molecule type" value="Genomic_DNA"/>
</dbReference>
<proteinExistence type="predicted"/>
<dbReference type="OrthoDB" id="9449012at2759"/>
<reference evidence="1" key="1">
    <citation type="submission" date="2021-08" db="EMBL/GenBank/DDBJ databases">
        <title>WGS assembly of Ceratopteris richardii.</title>
        <authorList>
            <person name="Marchant D.B."/>
            <person name="Chen G."/>
            <person name="Jenkins J."/>
            <person name="Shu S."/>
            <person name="Leebens-Mack J."/>
            <person name="Grimwood J."/>
            <person name="Schmutz J."/>
            <person name="Soltis P."/>
            <person name="Soltis D."/>
            <person name="Chen Z.-H."/>
        </authorList>
    </citation>
    <scope>NUCLEOTIDE SEQUENCE</scope>
    <source>
        <strain evidence="1">Whitten #5841</strain>
        <tissue evidence="1">Leaf</tissue>
    </source>
</reference>